<feature type="transmembrane region" description="Helical" evidence="4">
    <location>
        <begin position="12"/>
        <end position="32"/>
    </location>
</feature>
<dbReference type="PANTHER" id="PTHR46720:SF3">
    <property type="entry name" value="FAD-BINDING DOMAIN-CONTAINING PROTEIN-RELATED"/>
    <property type="match status" value="1"/>
</dbReference>
<dbReference type="InterPro" id="IPR051104">
    <property type="entry name" value="FAD_monoxygenase"/>
</dbReference>
<evidence type="ECO:0000256" key="2">
    <source>
        <dbReference type="ARBA" id="ARBA00022827"/>
    </source>
</evidence>
<keyword evidence="4" id="KW-0472">Membrane</keyword>
<dbReference type="PRINTS" id="PR00420">
    <property type="entry name" value="RNGMNOXGNASE"/>
</dbReference>
<proteinExistence type="predicted"/>
<evidence type="ECO:0000256" key="4">
    <source>
        <dbReference type="SAM" id="Phobius"/>
    </source>
</evidence>
<dbReference type="InterPro" id="IPR002938">
    <property type="entry name" value="FAD-bd"/>
</dbReference>
<dbReference type="GO" id="GO:0071949">
    <property type="term" value="F:FAD binding"/>
    <property type="evidence" value="ECO:0007669"/>
    <property type="project" value="InterPro"/>
</dbReference>
<dbReference type="Proteomes" id="UP000230002">
    <property type="component" value="Unassembled WGS sequence"/>
</dbReference>
<dbReference type="OrthoDB" id="417877at2759"/>
<gene>
    <name evidence="6" type="ORF">GSI_03174</name>
</gene>
<dbReference type="GO" id="GO:0016491">
    <property type="term" value="F:oxidoreductase activity"/>
    <property type="evidence" value="ECO:0007669"/>
    <property type="project" value="UniProtKB-KW"/>
</dbReference>
<sequence>MASSKGKPKLRVAIIGGGMGGLVLALCLKKYAAASVHFDIYESAAELTEVGAGVGMSPRVWSIMRELGLEEELLTITGTKDRDGFQAFWWRKGDEQQPVDLFTLNQIHTFHRSIFQQLLAKRLNAGENIHFSKRLTSYSETSPTDPITLNFKDGTTATCDLVIGSDGIRSAVRRTMFNEFANEAESRGEDEEGARLRTMIDPIWSGQVAYRGLAPASALSEELLQYALETPQALCGKNRNMVLYPISGGKLINVFAAKCTPGSEGTVYDGPWSEPVTSEAVVKEFEGWGPKALGMIRAVQEPFAWAMHAVRELPTYVKGRAALIGDAAHAMVPYQGAGVGQAFEDGYILAKILAHPSVTPANLSAALAVYDDVRRPFSQEVQKGSENNGMNYQLRRAGWEDVSVEDSRAGRYPRELLDVLAEEIQKQIQWSRGTTILSQGEGVVERLAALST</sequence>
<evidence type="ECO:0000256" key="1">
    <source>
        <dbReference type="ARBA" id="ARBA00022630"/>
    </source>
</evidence>
<organism evidence="6 7">
    <name type="scientific">Ganoderma sinense ZZ0214-1</name>
    <dbReference type="NCBI Taxonomy" id="1077348"/>
    <lineage>
        <taxon>Eukaryota</taxon>
        <taxon>Fungi</taxon>
        <taxon>Dikarya</taxon>
        <taxon>Basidiomycota</taxon>
        <taxon>Agaricomycotina</taxon>
        <taxon>Agaricomycetes</taxon>
        <taxon>Polyporales</taxon>
        <taxon>Polyporaceae</taxon>
        <taxon>Ganoderma</taxon>
    </lineage>
</organism>
<evidence type="ECO:0000313" key="6">
    <source>
        <dbReference type="EMBL" id="PIL34399.1"/>
    </source>
</evidence>
<keyword evidence="1" id="KW-0285">Flavoprotein</keyword>
<dbReference type="Gene3D" id="3.50.50.60">
    <property type="entry name" value="FAD/NAD(P)-binding domain"/>
    <property type="match status" value="1"/>
</dbReference>
<keyword evidence="4" id="KW-0812">Transmembrane</keyword>
<dbReference type="SUPFAM" id="SSF54373">
    <property type="entry name" value="FAD-linked reductases, C-terminal domain"/>
    <property type="match status" value="1"/>
</dbReference>
<feature type="domain" description="FAD-binding" evidence="5">
    <location>
        <begin position="308"/>
        <end position="382"/>
    </location>
</feature>
<feature type="domain" description="FAD-binding" evidence="5">
    <location>
        <begin position="10"/>
        <end position="181"/>
    </location>
</feature>
<dbReference type="PANTHER" id="PTHR46720">
    <property type="entry name" value="HYDROXYLASE, PUTATIVE (AFU_ORTHOLOGUE AFUA_3G01460)-RELATED"/>
    <property type="match status" value="1"/>
</dbReference>
<dbReference type="AlphaFoldDB" id="A0A2G8SKW1"/>
<evidence type="ECO:0000256" key="3">
    <source>
        <dbReference type="ARBA" id="ARBA00023002"/>
    </source>
</evidence>
<dbReference type="EMBL" id="AYKW01000005">
    <property type="protein sequence ID" value="PIL34399.1"/>
    <property type="molecule type" value="Genomic_DNA"/>
</dbReference>
<keyword evidence="2" id="KW-0274">FAD</keyword>
<dbReference type="InterPro" id="IPR036188">
    <property type="entry name" value="FAD/NAD-bd_sf"/>
</dbReference>
<name>A0A2G8SKW1_9APHY</name>
<keyword evidence="3" id="KW-0560">Oxidoreductase</keyword>
<evidence type="ECO:0000313" key="7">
    <source>
        <dbReference type="Proteomes" id="UP000230002"/>
    </source>
</evidence>
<evidence type="ECO:0000259" key="5">
    <source>
        <dbReference type="Pfam" id="PF01494"/>
    </source>
</evidence>
<protein>
    <recommendedName>
        <fullName evidence="5">FAD-binding domain-containing protein</fullName>
    </recommendedName>
</protein>
<dbReference type="SUPFAM" id="SSF51905">
    <property type="entry name" value="FAD/NAD(P)-binding domain"/>
    <property type="match status" value="1"/>
</dbReference>
<accession>A0A2G8SKW1</accession>
<keyword evidence="4" id="KW-1133">Transmembrane helix</keyword>
<dbReference type="STRING" id="1077348.A0A2G8SKW1"/>
<dbReference type="Pfam" id="PF01494">
    <property type="entry name" value="FAD_binding_3"/>
    <property type="match status" value="2"/>
</dbReference>
<reference evidence="6 7" key="1">
    <citation type="journal article" date="2015" name="Sci. Rep.">
        <title>Chromosome-level genome map provides insights into diverse defense mechanisms in the medicinal fungus Ganoderma sinense.</title>
        <authorList>
            <person name="Zhu Y."/>
            <person name="Xu J."/>
            <person name="Sun C."/>
            <person name="Zhou S."/>
            <person name="Xu H."/>
            <person name="Nelson D.R."/>
            <person name="Qian J."/>
            <person name="Song J."/>
            <person name="Luo H."/>
            <person name="Xiang L."/>
            <person name="Li Y."/>
            <person name="Xu Z."/>
            <person name="Ji A."/>
            <person name="Wang L."/>
            <person name="Lu S."/>
            <person name="Hayward A."/>
            <person name="Sun W."/>
            <person name="Li X."/>
            <person name="Schwartz D.C."/>
            <person name="Wang Y."/>
            <person name="Chen S."/>
        </authorList>
    </citation>
    <scope>NUCLEOTIDE SEQUENCE [LARGE SCALE GENOMIC DNA]</scope>
    <source>
        <strain evidence="6 7">ZZ0214-1</strain>
    </source>
</reference>
<keyword evidence="7" id="KW-1185">Reference proteome</keyword>
<comment type="caution">
    <text evidence="6">The sequence shown here is derived from an EMBL/GenBank/DDBJ whole genome shotgun (WGS) entry which is preliminary data.</text>
</comment>
<dbReference type="GO" id="GO:0044550">
    <property type="term" value="P:secondary metabolite biosynthetic process"/>
    <property type="evidence" value="ECO:0007669"/>
    <property type="project" value="TreeGrafter"/>
</dbReference>